<protein>
    <recommendedName>
        <fullName evidence="4">EF-hand domain-containing protein</fullName>
    </recommendedName>
</protein>
<dbReference type="PROSITE" id="PS50222">
    <property type="entry name" value="EF_HAND_2"/>
    <property type="match status" value="4"/>
</dbReference>
<organism evidence="5 6">
    <name type="scientific">Chaetoceros tenuissimus</name>
    <dbReference type="NCBI Taxonomy" id="426638"/>
    <lineage>
        <taxon>Eukaryota</taxon>
        <taxon>Sar</taxon>
        <taxon>Stramenopiles</taxon>
        <taxon>Ochrophyta</taxon>
        <taxon>Bacillariophyta</taxon>
        <taxon>Coscinodiscophyceae</taxon>
        <taxon>Chaetocerotophycidae</taxon>
        <taxon>Chaetocerotales</taxon>
        <taxon>Chaetocerotaceae</taxon>
        <taxon>Chaetoceros</taxon>
    </lineage>
</organism>
<proteinExistence type="predicted"/>
<keyword evidence="3" id="KW-0106">Calcium</keyword>
<dbReference type="InterPro" id="IPR028846">
    <property type="entry name" value="Recoverin"/>
</dbReference>
<dbReference type="CDD" id="cd00051">
    <property type="entry name" value="EFh"/>
    <property type="match status" value="3"/>
</dbReference>
<feature type="domain" description="EF-hand" evidence="4">
    <location>
        <begin position="129"/>
        <end position="164"/>
    </location>
</feature>
<accession>A0AAD3D822</accession>
<dbReference type="PANTHER" id="PTHR23055">
    <property type="entry name" value="CALCIUM BINDING PROTEINS"/>
    <property type="match status" value="1"/>
</dbReference>
<dbReference type="AlphaFoldDB" id="A0AAD3D822"/>
<evidence type="ECO:0000313" key="6">
    <source>
        <dbReference type="Proteomes" id="UP001054902"/>
    </source>
</evidence>
<dbReference type="Proteomes" id="UP001054902">
    <property type="component" value="Unassembled WGS sequence"/>
</dbReference>
<evidence type="ECO:0000259" key="4">
    <source>
        <dbReference type="PROSITE" id="PS50222"/>
    </source>
</evidence>
<name>A0AAD3D822_9STRA</name>
<dbReference type="InterPro" id="IPR011992">
    <property type="entry name" value="EF-hand-dom_pair"/>
</dbReference>
<reference evidence="5 6" key="1">
    <citation type="journal article" date="2021" name="Sci. Rep.">
        <title>The genome of the diatom Chaetoceros tenuissimus carries an ancient integrated fragment of an extant virus.</title>
        <authorList>
            <person name="Hongo Y."/>
            <person name="Kimura K."/>
            <person name="Takaki Y."/>
            <person name="Yoshida Y."/>
            <person name="Baba S."/>
            <person name="Kobayashi G."/>
            <person name="Nagasaki K."/>
            <person name="Hano T."/>
            <person name="Tomaru Y."/>
        </authorList>
    </citation>
    <scope>NUCLEOTIDE SEQUENCE [LARGE SCALE GENOMIC DNA]</scope>
    <source>
        <strain evidence="5 6">NIES-3715</strain>
    </source>
</reference>
<evidence type="ECO:0000256" key="3">
    <source>
        <dbReference type="ARBA" id="ARBA00022837"/>
    </source>
</evidence>
<sequence>MFSFKKDNVTDFMRKKWSRVFDMKDFRGVGKVEEQDFVAWGRKAAENAGIENTADLEQAWRSAHQAYFGEDVTKEAWIQHMADFVNSNPDTVVEISAEFNKKLMEVVDANGDGVISWKEFWCWIEPLGVTEEEGKSAFETCDINGDGSLDLKEFGTACARYYYDPDMSEFASFYGAYNAAVTPFMRKKWSRVFNMKDFRGVGKVEEQDFVAWGRKAAENAGIEYTADLEQAWRSAHQAYFGEDVTKEAWIQHMADFVNSNPDTVVEISAEFNKKLMEVVDTNGDGVISWKEFWCWIEPLGVTEEEGKSAFETCDINGDGSLDLKEFGTACARYYYDPDMSEFASFYGAYNAAVTPFMRKKWSRVFNMKDFRGVGKVEEQDFVAWGRKAAENAGIEYTADLEQAWRSAHQAYFGEDVTKEAWIQHMADFVNSNPDTVVEISAEFNKKLMEVVDANGDGVISWKEFWCWIEPLGVTEEEGKSAFETCDINGDGSLDLKEFGTACARYYYDPDMSEFASFYGPFHDGISFAEISKDADEEYDVPRVYWFCCARK</sequence>
<feature type="domain" description="EF-hand" evidence="4">
    <location>
        <begin position="267"/>
        <end position="302"/>
    </location>
</feature>
<dbReference type="InterPro" id="IPR018247">
    <property type="entry name" value="EF_Hand_1_Ca_BS"/>
</dbReference>
<dbReference type="GO" id="GO:0005509">
    <property type="term" value="F:calcium ion binding"/>
    <property type="evidence" value="ECO:0007669"/>
    <property type="project" value="InterPro"/>
</dbReference>
<feature type="domain" description="EF-hand" evidence="4">
    <location>
        <begin position="473"/>
        <end position="508"/>
    </location>
</feature>
<evidence type="ECO:0000256" key="2">
    <source>
        <dbReference type="ARBA" id="ARBA00022737"/>
    </source>
</evidence>
<evidence type="ECO:0000256" key="1">
    <source>
        <dbReference type="ARBA" id="ARBA00022723"/>
    </source>
</evidence>
<dbReference type="Gene3D" id="1.10.238.10">
    <property type="entry name" value="EF-hand"/>
    <property type="match status" value="3"/>
</dbReference>
<feature type="domain" description="EF-hand" evidence="4">
    <location>
        <begin position="303"/>
        <end position="336"/>
    </location>
</feature>
<gene>
    <name evidence="5" type="ORF">CTEN210_15919</name>
</gene>
<keyword evidence="6" id="KW-1185">Reference proteome</keyword>
<dbReference type="PROSITE" id="PS00018">
    <property type="entry name" value="EF_HAND_1"/>
    <property type="match status" value="4"/>
</dbReference>
<dbReference type="Pfam" id="PF13202">
    <property type="entry name" value="EF-hand_5"/>
    <property type="match status" value="6"/>
</dbReference>
<keyword evidence="2" id="KW-0677">Repeat</keyword>
<evidence type="ECO:0000313" key="5">
    <source>
        <dbReference type="EMBL" id="GFH59443.1"/>
    </source>
</evidence>
<dbReference type="SUPFAM" id="SSF47473">
    <property type="entry name" value="EF-hand"/>
    <property type="match status" value="4"/>
</dbReference>
<dbReference type="InterPro" id="IPR002048">
    <property type="entry name" value="EF_hand_dom"/>
</dbReference>
<dbReference type="SMART" id="SM00054">
    <property type="entry name" value="EFh"/>
    <property type="match status" value="6"/>
</dbReference>
<comment type="caution">
    <text evidence="5">The sequence shown here is derived from an EMBL/GenBank/DDBJ whole genome shotgun (WGS) entry which is preliminary data.</text>
</comment>
<keyword evidence="1" id="KW-0479">Metal-binding</keyword>
<dbReference type="EMBL" id="BLLK01000064">
    <property type="protein sequence ID" value="GFH59443.1"/>
    <property type="molecule type" value="Genomic_DNA"/>
</dbReference>